<dbReference type="SMART" id="SM00354">
    <property type="entry name" value="HTH_LACI"/>
    <property type="match status" value="1"/>
</dbReference>
<keyword evidence="1" id="KW-0805">Transcription regulation</keyword>
<dbReference type="EMBL" id="JBHULC010000006">
    <property type="protein sequence ID" value="MFD2520584.1"/>
    <property type="molecule type" value="Genomic_DNA"/>
</dbReference>
<evidence type="ECO:0000256" key="3">
    <source>
        <dbReference type="ARBA" id="ARBA00023163"/>
    </source>
</evidence>
<dbReference type="PANTHER" id="PTHR30146">
    <property type="entry name" value="LACI-RELATED TRANSCRIPTIONAL REPRESSOR"/>
    <property type="match status" value="1"/>
</dbReference>
<dbReference type="CDD" id="cd06267">
    <property type="entry name" value="PBP1_LacI_sugar_binding-like"/>
    <property type="match status" value="1"/>
</dbReference>
<organism evidence="5 6">
    <name type="scientific">Emticicia soli</name>
    <dbReference type="NCBI Taxonomy" id="2027878"/>
    <lineage>
        <taxon>Bacteria</taxon>
        <taxon>Pseudomonadati</taxon>
        <taxon>Bacteroidota</taxon>
        <taxon>Cytophagia</taxon>
        <taxon>Cytophagales</taxon>
        <taxon>Leadbetterellaceae</taxon>
        <taxon>Emticicia</taxon>
    </lineage>
</organism>
<name>A0ABW5J4T3_9BACT</name>
<dbReference type="SUPFAM" id="SSF53822">
    <property type="entry name" value="Periplasmic binding protein-like I"/>
    <property type="match status" value="1"/>
</dbReference>
<dbReference type="InterPro" id="IPR046335">
    <property type="entry name" value="LacI/GalR-like_sensor"/>
</dbReference>
<accession>A0ABW5J4T3</accession>
<evidence type="ECO:0000256" key="1">
    <source>
        <dbReference type="ARBA" id="ARBA00023015"/>
    </source>
</evidence>
<dbReference type="Gene3D" id="1.10.260.40">
    <property type="entry name" value="lambda repressor-like DNA-binding domains"/>
    <property type="match status" value="1"/>
</dbReference>
<dbReference type="CDD" id="cd01392">
    <property type="entry name" value="HTH_LacI"/>
    <property type="match status" value="1"/>
</dbReference>
<dbReference type="Gene3D" id="3.40.50.2300">
    <property type="match status" value="2"/>
</dbReference>
<evidence type="ECO:0000313" key="6">
    <source>
        <dbReference type="Proteomes" id="UP001597510"/>
    </source>
</evidence>
<evidence type="ECO:0000313" key="5">
    <source>
        <dbReference type="EMBL" id="MFD2520584.1"/>
    </source>
</evidence>
<dbReference type="Pfam" id="PF13377">
    <property type="entry name" value="Peripla_BP_3"/>
    <property type="match status" value="1"/>
</dbReference>
<dbReference type="InterPro" id="IPR028082">
    <property type="entry name" value="Peripla_BP_I"/>
</dbReference>
<dbReference type="Pfam" id="PF00356">
    <property type="entry name" value="LacI"/>
    <property type="match status" value="1"/>
</dbReference>
<evidence type="ECO:0000259" key="4">
    <source>
        <dbReference type="PROSITE" id="PS50932"/>
    </source>
</evidence>
<protein>
    <submittedName>
        <fullName evidence="5">LacI family DNA-binding transcriptional regulator</fullName>
    </submittedName>
</protein>
<keyword evidence="2 5" id="KW-0238">DNA-binding</keyword>
<reference evidence="6" key="1">
    <citation type="journal article" date="2019" name="Int. J. Syst. Evol. Microbiol.">
        <title>The Global Catalogue of Microorganisms (GCM) 10K type strain sequencing project: providing services to taxonomists for standard genome sequencing and annotation.</title>
        <authorList>
            <consortium name="The Broad Institute Genomics Platform"/>
            <consortium name="The Broad Institute Genome Sequencing Center for Infectious Disease"/>
            <person name="Wu L."/>
            <person name="Ma J."/>
        </authorList>
    </citation>
    <scope>NUCLEOTIDE SEQUENCE [LARGE SCALE GENOMIC DNA]</scope>
    <source>
        <strain evidence="6">KCTC 52344</strain>
    </source>
</reference>
<dbReference type="InterPro" id="IPR000843">
    <property type="entry name" value="HTH_LacI"/>
</dbReference>
<feature type="domain" description="HTH lacI-type" evidence="4">
    <location>
        <begin position="50"/>
        <end position="104"/>
    </location>
</feature>
<dbReference type="PANTHER" id="PTHR30146:SF109">
    <property type="entry name" value="HTH-TYPE TRANSCRIPTIONAL REGULATOR GALS"/>
    <property type="match status" value="1"/>
</dbReference>
<proteinExistence type="predicted"/>
<evidence type="ECO:0000256" key="2">
    <source>
        <dbReference type="ARBA" id="ARBA00023125"/>
    </source>
</evidence>
<keyword evidence="6" id="KW-1185">Reference proteome</keyword>
<comment type="caution">
    <text evidence="5">The sequence shown here is derived from an EMBL/GenBank/DDBJ whole genome shotgun (WGS) entry which is preliminary data.</text>
</comment>
<dbReference type="RefSeq" id="WP_340239690.1">
    <property type="nucleotide sequence ID" value="NZ_JBBEWC010000014.1"/>
</dbReference>
<dbReference type="SUPFAM" id="SSF47413">
    <property type="entry name" value="lambda repressor-like DNA-binding domains"/>
    <property type="match status" value="1"/>
</dbReference>
<dbReference type="PROSITE" id="PS50932">
    <property type="entry name" value="HTH_LACI_2"/>
    <property type="match status" value="1"/>
</dbReference>
<dbReference type="Proteomes" id="UP001597510">
    <property type="component" value="Unassembled WGS sequence"/>
</dbReference>
<dbReference type="InterPro" id="IPR010982">
    <property type="entry name" value="Lambda_DNA-bd_dom_sf"/>
</dbReference>
<keyword evidence="3" id="KW-0804">Transcription</keyword>
<sequence>MQRCIKCNSVDGVIKSGFLRGKQRFFCKLCDFYFILENENTRLPQKTNQTTILDVAKHLGIAASTVSRALNGKSDISPFTRKAVQQAAIDLDYKPNLLAQSLNKGKTNTIGVVIPNVELPFFATALASMQQVAINTGYRIMVCHSSECEAIEKLNIETLISCRVDGLLVSHSKETTSFEHIKRVIAKNIPIVHFDRVCNEITTPKVIHEDFKGSFELVEHLILQGCKKIGVMLGPEKFYISQIRLEGYKAALQKYNIPIIEEYIYYSDMNKYDGAKAFEYFINLPAPPDGVFSILSRNAIEMMVEAKKRHIKIPEEMAFVGFGDDTLCELFEPSLTVFNHFPSKVGEAAINLLIENIKNKNSLIPAVLSIQGELIIRDSSRVKTGVNSWSVGQKFTE</sequence>
<dbReference type="GO" id="GO:0003677">
    <property type="term" value="F:DNA binding"/>
    <property type="evidence" value="ECO:0007669"/>
    <property type="project" value="UniProtKB-KW"/>
</dbReference>
<gene>
    <name evidence="5" type="ORF">ACFSR2_06795</name>
</gene>